<sequence length="741" mass="78715">MSGRLGTMDPTTAGVPEPALSTSTVRMAPVPPVVPPRDGDTPPPPAAPRKESGVRIEIQALRALAMSLVVLYHVVPLRVPGGYVGVDVFFVVSGFLITAHLLREVERTGRVRLAQFWARRARRLLPASLLVLVASAVATVVWVPQTYWQGWLREVGASALYVENWLLAGDAVDYLAHTNAASPAQHYWSLSTEEQFYLVWPLLVVAAAWVAVRAGVHRRLAVGVLFGALTVGSFLYSLATTVSSPPDAYFTTPARAWEFGLGGLLALVAATPPEGREKLRTLVSWAGFGAIAYSAFAFTALTPFPGTAALVPVLGTVAVIWAGAPRWDWSPTTLADFGPVRFLGDVSYSAYLWHWPLVVILPFALGHEMGTTAKLAVLAATVVLGWATKVWVEDPVRTGTPLARRGNGTTFLATLVATVLVVGCAAGGWFYVQSEVDKARAAAAAYAAGGDPCFGAGATDPANGCGDPYAYEGDAANPIFAKSDLPQGFSCLSVLAETDVVTCRFGSADPVETVALLGDSHTASLYEAMETVAERKDWAVVTYMKAGCPALASSQLPAVGQPAEERPACGEWGEAAIQQIADDPSISRVFTSYRSDVYRYEDESGALHAEIPADLVAGSLQRLADAGKDVTVIRAVPTTNGFHPGPELVNLEASAPDCIARVSGTDDPCAGPRDVRLSPDRIVQAVEELGDDRISVLDLTDVFCDEQTCHELIGGVIVYFDGSHLTATFSRTLGQVIAQRV</sequence>
<evidence type="ECO:0000256" key="2">
    <source>
        <dbReference type="SAM" id="Phobius"/>
    </source>
</evidence>
<dbReference type="PANTHER" id="PTHR23028:SF53">
    <property type="entry name" value="ACYL_TRANSF_3 DOMAIN-CONTAINING PROTEIN"/>
    <property type="match status" value="1"/>
</dbReference>
<accession>A0A1M5NAI5</accession>
<name>A0A1M5NAI5_9ACTN</name>
<dbReference type="GO" id="GO:0016747">
    <property type="term" value="F:acyltransferase activity, transferring groups other than amino-acyl groups"/>
    <property type="evidence" value="ECO:0007669"/>
    <property type="project" value="InterPro"/>
</dbReference>
<feature type="domain" description="SGNH" evidence="4">
    <location>
        <begin position="501"/>
        <end position="739"/>
    </location>
</feature>
<dbReference type="InterPro" id="IPR002656">
    <property type="entry name" value="Acyl_transf_3_dom"/>
</dbReference>
<feature type="transmembrane region" description="Helical" evidence="2">
    <location>
        <begin position="411"/>
        <end position="432"/>
    </location>
</feature>
<keyword evidence="2" id="KW-0472">Membrane</keyword>
<evidence type="ECO:0000259" key="3">
    <source>
        <dbReference type="Pfam" id="PF01757"/>
    </source>
</evidence>
<dbReference type="Proteomes" id="UP000184471">
    <property type="component" value="Unassembled WGS sequence"/>
</dbReference>
<organism evidence="5 6">
    <name type="scientific">Geodermatophilus nigrescens</name>
    <dbReference type="NCBI Taxonomy" id="1070870"/>
    <lineage>
        <taxon>Bacteria</taxon>
        <taxon>Bacillati</taxon>
        <taxon>Actinomycetota</taxon>
        <taxon>Actinomycetes</taxon>
        <taxon>Geodermatophilales</taxon>
        <taxon>Geodermatophilaceae</taxon>
        <taxon>Geodermatophilus</taxon>
    </lineage>
</organism>
<dbReference type="STRING" id="1070870.SAMN05444351_3475"/>
<dbReference type="AlphaFoldDB" id="A0A1M5NAI5"/>
<dbReference type="Pfam" id="PF19040">
    <property type="entry name" value="SGNH"/>
    <property type="match status" value="1"/>
</dbReference>
<dbReference type="InterPro" id="IPR050879">
    <property type="entry name" value="Acyltransferase_3"/>
</dbReference>
<dbReference type="EMBL" id="FQVX01000003">
    <property type="protein sequence ID" value="SHG86554.1"/>
    <property type="molecule type" value="Genomic_DNA"/>
</dbReference>
<feature type="region of interest" description="Disordered" evidence="1">
    <location>
        <begin position="1"/>
        <end position="51"/>
    </location>
</feature>
<evidence type="ECO:0000259" key="4">
    <source>
        <dbReference type="Pfam" id="PF19040"/>
    </source>
</evidence>
<keyword evidence="5" id="KW-0808">Transferase</keyword>
<feature type="compositionally biased region" description="Pro residues" evidence="1">
    <location>
        <begin position="29"/>
        <end position="47"/>
    </location>
</feature>
<feature type="transmembrane region" description="Helical" evidence="2">
    <location>
        <begin position="372"/>
        <end position="391"/>
    </location>
</feature>
<reference evidence="5 6" key="1">
    <citation type="submission" date="2016-11" db="EMBL/GenBank/DDBJ databases">
        <authorList>
            <person name="Jaros S."/>
            <person name="Januszkiewicz K."/>
            <person name="Wedrychowicz H."/>
        </authorList>
    </citation>
    <scope>NUCLEOTIDE SEQUENCE [LARGE SCALE GENOMIC DNA]</scope>
    <source>
        <strain evidence="5 6">DSM 45408</strain>
    </source>
</reference>
<proteinExistence type="predicted"/>
<evidence type="ECO:0000313" key="6">
    <source>
        <dbReference type="Proteomes" id="UP000184471"/>
    </source>
</evidence>
<dbReference type="Pfam" id="PF01757">
    <property type="entry name" value="Acyl_transf_3"/>
    <property type="match status" value="1"/>
</dbReference>
<dbReference type="PANTHER" id="PTHR23028">
    <property type="entry name" value="ACETYLTRANSFERASE"/>
    <property type="match status" value="1"/>
</dbReference>
<gene>
    <name evidence="5" type="ORF">SAMN05444351_3475</name>
</gene>
<dbReference type="InterPro" id="IPR043968">
    <property type="entry name" value="SGNH"/>
</dbReference>
<feature type="transmembrane region" description="Helical" evidence="2">
    <location>
        <begin position="81"/>
        <end position="102"/>
    </location>
</feature>
<feature type="transmembrane region" description="Helical" evidence="2">
    <location>
        <begin position="219"/>
        <end position="239"/>
    </location>
</feature>
<evidence type="ECO:0000313" key="5">
    <source>
        <dbReference type="EMBL" id="SHG86554.1"/>
    </source>
</evidence>
<dbReference type="GO" id="GO:0009103">
    <property type="term" value="P:lipopolysaccharide biosynthetic process"/>
    <property type="evidence" value="ECO:0007669"/>
    <property type="project" value="TreeGrafter"/>
</dbReference>
<keyword evidence="5" id="KW-0378">Hydrolase</keyword>
<protein>
    <submittedName>
        <fullName evidence="5">Peptidoglycan/LPS O-acetylase OafA/YrhL, contains acyltransferase and SGNH-hydrolase domains</fullName>
    </submittedName>
</protein>
<keyword evidence="2" id="KW-0812">Transmembrane</keyword>
<keyword evidence="2" id="KW-1133">Transmembrane helix</keyword>
<keyword evidence="5" id="KW-0012">Acyltransferase</keyword>
<feature type="transmembrane region" description="Helical" evidence="2">
    <location>
        <begin position="123"/>
        <end position="143"/>
    </location>
</feature>
<keyword evidence="6" id="KW-1185">Reference proteome</keyword>
<evidence type="ECO:0000256" key="1">
    <source>
        <dbReference type="SAM" id="MobiDB-lite"/>
    </source>
</evidence>
<feature type="transmembrane region" description="Helical" evidence="2">
    <location>
        <begin position="347"/>
        <end position="365"/>
    </location>
</feature>
<feature type="transmembrane region" description="Helical" evidence="2">
    <location>
        <begin position="195"/>
        <end position="212"/>
    </location>
</feature>
<dbReference type="GO" id="GO:0016787">
    <property type="term" value="F:hydrolase activity"/>
    <property type="evidence" value="ECO:0007669"/>
    <property type="project" value="UniProtKB-KW"/>
</dbReference>
<feature type="domain" description="Acyltransferase 3" evidence="3">
    <location>
        <begin position="57"/>
        <end position="387"/>
    </location>
</feature>
<feature type="transmembrane region" description="Helical" evidence="2">
    <location>
        <begin position="308"/>
        <end position="327"/>
    </location>
</feature>
<dbReference type="GO" id="GO:0016020">
    <property type="term" value="C:membrane"/>
    <property type="evidence" value="ECO:0007669"/>
    <property type="project" value="TreeGrafter"/>
</dbReference>
<feature type="transmembrane region" description="Helical" evidence="2">
    <location>
        <begin position="282"/>
        <end position="301"/>
    </location>
</feature>